<evidence type="ECO:0000313" key="2">
    <source>
        <dbReference type="EMBL" id="MCQ8279072.1"/>
    </source>
</evidence>
<dbReference type="Proteomes" id="UP001524587">
    <property type="component" value="Unassembled WGS sequence"/>
</dbReference>
<evidence type="ECO:0000313" key="3">
    <source>
        <dbReference type="Proteomes" id="UP001524587"/>
    </source>
</evidence>
<gene>
    <name evidence="2" type="ORF">NFI95_11505</name>
</gene>
<keyword evidence="1" id="KW-0472">Membrane</keyword>
<sequence>MSSRRALQIAVAVLGLVPVGAGLAGAWLGPAMVGVAGAASTPSLDSHMRYLSGLLLGIGLAFWSLIPRIEARGGAFRLLTAIVFVGGLARLSEVFREGLPPLPMLFGLGMELLVTPLLCFWQARVARLGAGMPRA</sequence>
<name>A0ABT1W867_9PROT</name>
<feature type="transmembrane region" description="Helical" evidence="1">
    <location>
        <begin position="48"/>
        <end position="66"/>
    </location>
</feature>
<dbReference type="InterPro" id="IPR025597">
    <property type="entry name" value="DUF4345"/>
</dbReference>
<keyword evidence="1" id="KW-1133">Transmembrane helix</keyword>
<comment type="caution">
    <text evidence="2">The sequence shown here is derived from an EMBL/GenBank/DDBJ whole genome shotgun (WGS) entry which is preliminary data.</text>
</comment>
<evidence type="ECO:0000256" key="1">
    <source>
        <dbReference type="SAM" id="Phobius"/>
    </source>
</evidence>
<dbReference type="RefSeq" id="WP_422864547.1">
    <property type="nucleotide sequence ID" value="NZ_JAMSKV010000009.1"/>
</dbReference>
<dbReference type="Pfam" id="PF14248">
    <property type="entry name" value="DUF4345"/>
    <property type="match status" value="1"/>
</dbReference>
<accession>A0ABT1W867</accession>
<reference evidence="2 3" key="1">
    <citation type="submission" date="2022-06" db="EMBL/GenBank/DDBJ databases">
        <title>Endosaccharibacter gen. nov., sp. nov., endophytic bacteria isolated from sugarcane.</title>
        <authorList>
            <person name="Pitiwittayakul N."/>
            <person name="Yukphan P."/>
            <person name="Charoenyingcharoen P."/>
            <person name="Tanasupawat S."/>
        </authorList>
    </citation>
    <scope>NUCLEOTIDE SEQUENCE [LARGE SCALE GENOMIC DNA]</scope>
    <source>
        <strain evidence="2 3">KSS8</strain>
    </source>
</reference>
<keyword evidence="3" id="KW-1185">Reference proteome</keyword>
<dbReference type="EMBL" id="JAMSKV010000009">
    <property type="protein sequence ID" value="MCQ8279072.1"/>
    <property type="molecule type" value="Genomic_DNA"/>
</dbReference>
<keyword evidence="1" id="KW-0812">Transmembrane</keyword>
<feature type="transmembrane region" description="Helical" evidence="1">
    <location>
        <begin position="75"/>
        <end position="92"/>
    </location>
</feature>
<proteinExistence type="predicted"/>
<protein>
    <submittedName>
        <fullName evidence="2">DUF4345 domain-containing protein</fullName>
    </submittedName>
</protein>
<organism evidence="2 3">
    <name type="scientific">Endosaccharibacter trunci</name>
    <dbReference type="NCBI Taxonomy" id="2812733"/>
    <lineage>
        <taxon>Bacteria</taxon>
        <taxon>Pseudomonadati</taxon>
        <taxon>Pseudomonadota</taxon>
        <taxon>Alphaproteobacteria</taxon>
        <taxon>Acetobacterales</taxon>
        <taxon>Acetobacteraceae</taxon>
        <taxon>Endosaccharibacter</taxon>
    </lineage>
</organism>
<feature type="transmembrane region" description="Helical" evidence="1">
    <location>
        <begin position="104"/>
        <end position="123"/>
    </location>
</feature>